<keyword evidence="3" id="KW-1185">Reference proteome</keyword>
<comment type="similarity">
    <text evidence="1">Belongs to the HyuE racemase family.</text>
</comment>
<dbReference type="GO" id="GO:0047661">
    <property type="term" value="F:amino-acid racemase activity"/>
    <property type="evidence" value="ECO:0007669"/>
    <property type="project" value="InterPro"/>
</dbReference>
<dbReference type="Gene3D" id="3.40.50.12500">
    <property type="match status" value="1"/>
</dbReference>
<dbReference type="RefSeq" id="WP_143419969.1">
    <property type="nucleotide sequence ID" value="NZ_VJXR01000100.1"/>
</dbReference>
<organism evidence="2 3">
    <name type="scientific">Georgenia yuyongxinii</name>
    <dbReference type="NCBI Taxonomy" id="2589797"/>
    <lineage>
        <taxon>Bacteria</taxon>
        <taxon>Bacillati</taxon>
        <taxon>Actinomycetota</taxon>
        <taxon>Actinomycetes</taxon>
        <taxon>Micrococcales</taxon>
        <taxon>Bogoriellaceae</taxon>
        <taxon>Georgenia</taxon>
    </lineage>
</organism>
<dbReference type="Proteomes" id="UP000318693">
    <property type="component" value="Unassembled WGS sequence"/>
</dbReference>
<dbReference type="InterPro" id="IPR053714">
    <property type="entry name" value="Iso_Racemase_Enz_sf"/>
</dbReference>
<accession>A0A552WKE9</accession>
<reference evidence="2 3" key="1">
    <citation type="submission" date="2019-07" db="EMBL/GenBank/DDBJ databases">
        <title>Georgenia wutianyii sp. nov. and Georgenia *** sp. nov. isolated from plateau pika (Ochotona curzoniae) in the Qinghai-Tibet plateau of China.</title>
        <authorList>
            <person name="Tian Z."/>
        </authorList>
    </citation>
    <scope>NUCLEOTIDE SEQUENCE [LARGE SCALE GENOMIC DNA]</scope>
    <source>
        <strain evidence="2 3">Z446</strain>
    </source>
</reference>
<comment type="caution">
    <text evidence="2">The sequence shown here is derived from an EMBL/GenBank/DDBJ whole genome shotgun (WGS) entry which is preliminary data.</text>
</comment>
<dbReference type="InterPro" id="IPR015942">
    <property type="entry name" value="Asp/Glu/hydantoin_racemase"/>
</dbReference>
<sequence>MKIGMLHATPLAQAPAARACREILPDAEQWHLLDERLLPDLKEDGALTPRLRRRFLRLLDVLLDGGADGVLVTCSSYSELADVAERYWDAPVVKPDAEMFRAVALSEPPALALVASTSTAFAPAEAQLAARPGTARTVIHRVLIDPAAGESGEVLAQAMHAPVTAALDQGSTAVVLAQYSLGAAATPLSNRLGVPVHEGAGAAAEELRRRLGHVVPTEPPMTRTAKEA</sequence>
<evidence type="ECO:0000313" key="3">
    <source>
        <dbReference type="Proteomes" id="UP000318693"/>
    </source>
</evidence>
<dbReference type="AlphaFoldDB" id="A0A552WKE9"/>
<gene>
    <name evidence="2" type="ORF">FJ693_18795</name>
</gene>
<evidence type="ECO:0000256" key="1">
    <source>
        <dbReference type="ARBA" id="ARBA00038414"/>
    </source>
</evidence>
<protein>
    <submittedName>
        <fullName evidence="2">Asp/Glu racemase</fullName>
    </submittedName>
</protein>
<evidence type="ECO:0000313" key="2">
    <source>
        <dbReference type="EMBL" id="TRW43149.1"/>
    </source>
</evidence>
<dbReference type="EMBL" id="VJXR01000100">
    <property type="protein sequence ID" value="TRW43149.1"/>
    <property type="molecule type" value="Genomic_DNA"/>
</dbReference>
<name>A0A552WKE9_9MICO</name>
<proteinExistence type="inferred from homology"/>
<dbReference type="Pfam" id="PF01177">
    <property type="entry name" value="Asp_Glu_race"/>
    <property type="match status" value="1"/>
</dbReference>